<feature type="transmembrane region" description="Helical" evidence="2">
    <location>
        <begin position="169"/>
        <end position="188"/>
    </location>
</feature>
<evidence type="ECO:0000313" key="5">
    <source>
        <dbReference type="EMBL" id="MUN53839.1"/>
    </source>
</evidence>
<feature type="region of interest" description="Disordered" evidence="1">
    <location>
        <begin position="1"/>
        <end position="24"/>
    </location>
</feature>
<dbReference type="PANTHER" id="PTHR23028:SF53">
    <property type="entry name" value="ACYL_TRANSF_3 DOMAIN-CONTAINING PROTEIN"/>
    <property type="match status" value="1"/>
</dbReference>
<dbReference type="GO" id="GO:0016747">
    <property type="term" value="F:acyltransferase activity, transferring groups other than amino-acyl groups"/>
    <property type="evidence" value="ECO:0007669"/>
    <property type="project" value="InterPro"/>
</dbReference>
<feature type="transmembrane region" description="Helical" evidence="2">
    <location>
        <begin position="319"/>
        <end position="340"/>
    </location>
</feature>
<dbReference type="GO" id="GO:0016020">
    <property type="term" value="C:membrane"/>
    <property type="evidence" value="ECO:0007669"/>
    <property type="project" value="TreeGrafter"/>
</dbReference>
<feature type="transmembrane region" description="Helical" evidence="2">
    <location>
        <begin position="256"/>
        <end position="274"/>
    </location>
</feature>
<feature type="compositionally biased region" description="Polar residues" evidence="1">
    <location>
        <begin position="1"/>
        <end position="10"/>
    </location>
</feature>
<name>A0A7K1LF79_9MICC</name>
<feature type="domain" description="SGNH" evidence="4">
    <location>
        <begin position="480"/>
        <end position="688"/>
    </location>
</feature>
<keyword evidence="2" id="KW-0472">Membrane</keyword>
<dbReference type="AlphaFoldDB" id="A0A7K1LF79"/>
<feature type="transmembrane region" description="Helical" evidence="2">
    <location>
        <begin position="386"/>
        <end position="404"/>
    </location>
</feature>
<dbReference type="Pfam" id="PF01757">
    <property type="entry name" value="Acyl_transf_3"/>
    <property type="match status" value="1"/>
</dbReference>
<dbReference type="OrthoDB" id="3404679at2"/>
<feature type="transmembrane region" description="Helical" evidence="2">
    <location>
        <begin position="346"/>
        <end position="365"/>
    </location>
</feature>
<feature type="transmembrane region" description="Helical" evidence="2">
    <location>
        <begin position="36"/>
        <end position="55"/>
    </location>
</feature>
<sequence>MTESNGTTGQVPPPEGGQAPEVAPRRKRAFRPEIQGLRAFAVLLVAIYHIWFGRVSGGVDVFLMISAFLMTLSFTGKIERGVRIGWTELTKYWFHVFKRIMPLVAIIVAGSLVLTRLFVSPDRWLSIMHEAFSVTFYYENWFSIVNAVDYYASDSGAASPLRHFWSLSIQGQIFIMWPLLFALGSLLVRKMGTKVRPVLATIFAVVFVASFAFSVYYTYSNQTAAYFNTFARLWEFAMGSLAAIVLPWIRVRTGVAAILNWVGLLAILTCGALLDVEGQFPGFIALWPTLAASFIIICGQSTTKWGADRLLKWKPLVWLGSNSYGLYLVHWPLLVFYLTITGREKAGFFSGVVLLALSIGLAYVLTKLVDTPIRKWKWAETKRWRAGVVILGCIALGVGSVLAWQARIAYVTHKIEANADKNNPGAEILDPDYTYKGDDNPGLLPTALTRSNDFAEVNGLGQQCDKDKDFKKDMHGLSGGECYRVVKQDHPSKHVVAVGNSHTEQWMTALKQKAQDDNWDLTFVRHPGCFFTSTQDNWFSGACQEWLPQAEDAIQDWHPDNLVIQSTFSSYDGAAEGIREGTEDQVRKWTSEGVGVIGIRDNARFAQSHTECENKNSFEDCTFPHATAGTEDPTSAWRTEIPGYGSLDMDDLVCPDGACPPAVGNIYTYIDDNHLTATYVRSMQKFFDQRYDDAAQVSEDAMAQAGGQPS</sequence>
<keyword evidence="2" id="KW-0812">Transmembrane</keyword>
<gene>
    <name evidence="5" type="ORF">GMA10_01115</name>
</gene>
<keyword evidence="5" id="KW-0012">Acyltransferase</keyword>
<evidence type="ECO:0000259" key="4">
    <source>
        <dbReference type="Pfam" id="PF19040"/>
    </source>
</evidence>
<feature type="transmembrane region" description="Helical" evidence="2">
    <location>
        <begin position="61"/>
        <end position="79"/>
    </location>
</feature>
<dbReference type="InterPro" id="IPR050879">
    <property type="entry name" value="Acyltransferase_3"/>
</dbReference>
<dbReference type="InterPro" id="IPR043968">
    <property type="entry name" value="SGNH"/>
</dbReference>
<feature type="transmembrane region" description="Helical" evidence="2">
    <location>
        <begin position="231"/>
        <end position="249"/>
    </location>
</feature>
<dbReference type="EMBL" id="WOGT01000001">
    <property type="protein sequence ID" value="MUN53839.1"/>
    <property type="molecule type" value="Genomic_DNA"/>
</dbReference>
<feature type="transmembrane region" description="Helical" evidence="2">
    <location>
        <begin position="100"/>
        <end position="119"/>
    </location>
</feature>
<keyword evidence="6" id="KW-1185">Reference proteome</keyword>
<dbReference type="Pfam" id="PF19040">
    <property type="entry name" value="SGNH"/>
    <property type="match status" value="1"/>
</dbReference>
<evidence type="ECO:0000256" key="1">
    <source>
        <dbReference type="SAM" id="MobiDB-lite"/>
    </source>
</evidence>
<keyword evidence="2" id="KW-1133">Transmembrane helix</keyword>
<evidence type="ECO:0000313" key="6">
    <source>
        <dbReference type="Proteomes" id="UP000462152"/>
    </source>
</evidence>
<dbReference type="GO" id="GO:0009103">
    <property type="term" value="P:lipopolysaccharide biosynthetic process"/>
    <property type="evidence" value="ECO:0007669"/>
    <property type="project" value="TreeGrafter"/>
</dbReference>
<keyword evidence="5" id="KW-0808">Transferase</keyword>
<reference evidence="5 6" key="1">
    <citation type="submission" date="2019-12" db="EMBL/GenBank/DDBJ databases">
        <authorList>
            <person name="Li J."/>
            <person name="Shi Y."/>
            <person name="Xu G."/>
            <person name="Xiao D."/>
            <person name="Ran X."/>
        </authorList>
    </citation>
    <scope>NUCLEOTIDE SEQUENCE [LARGE SCALE GENOMIC DNA]</scope>
    <source>
        <strain evidence="5 6">JCM 15915</strain>
    </source>
</reference>
<evidence type="ECO:0000256" key="2">
    <source>
        <dbReference type="SAM" id="Phobius"/>
    </source>
</evidence>
<comment type="caution">
    <text evidence="5">The sequence shown here is derived from an EMBL/GenBank/DDBJ whole genome shotgun (WGS) entry which is preliminary data.</text>
</comment>
<organism evidence="5 6">
    <name type="scientific">Rothia koreensis</name>
    <dbReference type="NCBI Taxonomy" id="592378"/>
    <lineage>
        <taxon>Bacteria</taxon>
        <taxon>Bacillati</taxon>
        <taxon>Actinomycetota</taxon>
        <taxon>Actinomycetes</taxon>
        <taxon>Micrococcales</taxon>
        <taxon>Micrococcaceae</taxon>
        <taxon>Rothia</taxon>
    </lineage>
</organism>
<dbReference type="RefSeq" id="WP_129313949.1">
    <property type="nucleotide sequence ID" value="NZ_NOIQ01000001.1"/>
</dbReference>
<accession>A0A7K1LF79</accession>
<dbReference type="Proteomes" id="UP000462152">
    <property type="component" value="Unassembled WGS sequence"/>
</dbReference>
<proteinExistence type="predicted"/>
<feature type="transmembrane region" description="Helical" evidence="2">
    <location>
        <begin position="200"/>
        <end position="219"/>
    </location>
</feature>
<feature type="transmembrane region" description="Helical" evidence="2">
    <location>
        <begin position="280"/>
        <end position="298"/>
    </location>
</feature>
<protein>
    <submittedName>
        <fullName evidence="5">Acyltransferase family protein</fullName>
    </submittedName>
</protein>
<evidence type="ECO:0000259" key="3">
    <source>
        <dbReference type="Pfam" id="PF01757"/>
    </source>
</evidence>
<feature type="domain" description="Acyltransferase 3" evidence="3">
    <location>
        <begin position="33"/>
        <end position="366"/>
    </location>
</feature>
<dbReference type="InterPro" id="IPR002656">
    <property type="entry name" value="Acyl_transf_3_dom"/>
</dbReference>
<dbReference type="PANTHER" id="PTHR23028">
    <property type="entry name" value="ACETYLTRANSFERASE"/>
    <property type="match status" value="1"/>
</dbReference>